<keyword evidence="13" id="KW-1185">Reference proteome</keyword>
<name>A0A231UZV9_9HYPH</name>
<keyword evidence="5" id="KW-0574">Periplasm</keyword>
<organism evidence="12 13">
    <name type="scientific">Notoacmeibacter marinus</name>
    <dbReference type="NCBI Taxonomy" id="1876515"/>
    <lineage>
        <taxon>Bacteria</taxon>
        <taxon>Pseudomonadati</taxon>
        <taxon>Pseudomonadota</taxon>
        <taxon>Alphaproteobacteria</taxon>
        <taxon>Hyphomicrobiales</taxon>
        <taxon>Notoacmeibacteraceae</taxon>
        <taxon>Notoacmeibacter</taxon>
    </lineage>
</organism>
<dbReference type="InterPro" id="IPR004852">
    <property type="entry name" value="Di-haem_cyt_c_peroxidsae"/>
</dbReference>
<evidence type="ECO:0000256" key="10">
    <source>
        <dbReference type="SAM" id="SignalP"/>
    </source>
</evidence>
<dbReference type="GO" id="GO:0004130">
    <property type="term" value="F:cytochrome-c peroxidase activity"/>
    <property type="evidence" value="ECO:0007669"/>
    <property type="project" value="TreeGrafter"/>
</dbReference>
<feature type="signal peptide" evidence="10">
    <location>
        <begin position="1"/>
        <end position="24"/>
    </location>
</feature>
<dbReference type="Pfam" id="PF03150">
    <property type="entry name" value="CCP_MauG"/>
    <property type="match status" value="1"/>
</dbReference>
<evidence type="ECO:0000313" key="13">
    <source>
        <dbReference type="Proteomes" id="UP000215405"/>
    </source>
</evidence>
<dbReference type="InterPro" id="IPR036909">
    <property type="entry name" value="Cyt_c-like_dom_sf"/>
</dbReference>
<protein>
    <submittedName>
        <fullName evidence="12">Cytochrome-c peroxidase</fullName>
    </submittedName>
</protein>
<dbReference type="PANTHER" id="PTHR30600">
    <property type="entry name" value="CYTOCHROME C PEROXIDASE-RELATED"/>
    <property type="match status" value="1"/>
</dbReference>
<evidence type="ECO:0000256" key="4">
    <source>
        <dbReference type="ARBA" id="ARBA00022729"/>
    </source>
</evidence>
<dbReference type="GO" id="GO:0009055">
    <property type="term" value="F:electron transfer activity"/>
    <property type="evidence" value="ECO:0007669"/>
    <property type="project" value="InterPro"/>
</dbReference>
<dbReference type="AlphaFoldDB" id="A0A231UZV9"/>
<keyword evidence="2 8" id="KW-0349">Heme</keyword>
<feature type="binding site" description="axial binding residue" evidence="9">
    <location>
        <position position="256"/>
    </location>
    <ligand>
        <name>heme c</name>
        <dbReference type="ChEBI" id="CHEBI:61717"/>
        <label>2</label>
    </ligand>
    <ligandPart>
        <name>Fe</name>
        <dbReference type="ChEBI" id="CHEBI:18248"/>
    </ligandPart>
</feature>
<keyword evidence="6" id="KW-0560">Oxidoreductase</keyword>
<keyword evidence="4 10" id="KW-0732">Signal</keyword>
<proteinExistence type="predicted"/>
<keyword evidence="3 9" id="KW-0479">Metal-binding</keyword>
<feature type="domain" description="Cytochrome c" evidence="11">
    <location>
        <begin position="83"/>
        <end position="187"/>
    </location>
</feature>
<accession>A0A231UZV9</accession>
<evidence type="ECO:0000313" key="12">
    <source>
        <dbReference type="EMBL" id="OXT01452.1"/>
    </source>
</evidence>
<feature type="binding site" description="covalent" evidence="8">
    <location>
        <position position="252"/>
    </location>
    <ligand>
        <name>heme c</name>
        <dbReference type="ChEBI" id="CHEBI:61717"/>
        <label>2</label>
    </ligand>
</feature>
<evidence type="ECO:0000256" key="3">
    <source>
        <dbReference type="ARBA" id="ARBA00022723"/>
    </source>
</evidence>
<sequence length="408" mass="44919">MTRIAKLLIAAALASTALSVPLSAQEAANDNPSMDELVPDATYPNAAENKDMSDGAVENVSTGAPLARLKPPVAPPDNPMSEAKVELGRMLFFDPRLSGNSSMPCSACHLPDLGWGTDTPISFGYPGTTHWRNSQTILNSAYYNKLFWDGSKTSLEAQAPAAAHGAVAGNGDDSIMEMRLAFIPEYVTRFKELFGTENPIIADAWRAIAAYQRTIVSDPENVPFDRFMDGDETALSEEAKRGMELFEGKANCATCHDGALFSNQKFYDLGVPQDVIMDSSDPLQQITVRWENYAKGVTEEMYYSDPGDMGLYYVTKRPSDRYKFRVPSLRELTYTGPYMHNGTFETLAEVVDFYNEGGGESVNKTDLIKPLGLDDQEKADLIAFLESLSSDEPILDQEPELPEIQARR</sequence>
<dbReference type="InterPro" id="IPR009056">
    <property type="entry name" value="Cyt_c-like_dom"/>
</dbReference>
<evidence type="ECO:0000256" key="9">
    <source>
        <dbReference type="PIRSR" id="PIRSR000294-2"/>
    </source>
</evidence>
<dbReference type="GO" id="GO:0042597">
    <property type="term" value="C:periplasmic space"/>
    <property type="evidence" value="ECO:0007669"/>
    <property type="project" value="UniProtKB-SubCell"/>
</dbReference>
<feature type="domain" description="Cytochrome c" evidence="11">
    <location>
        <begin position="237"/>
        <end position="389"/>
    </location>
</feature>
<feature type="chain" id="PRO_5012827805" evidence="10">
    <location>
        <begin position="25"/>
        <end position="408"/>
    </location>
</feature>
<keyword evidence="12" id="KW-0575">Peroxidase</keyword>
<dbReference type="PANTHER" id="PTHR30600:SF10">
    <property type="entry name" value="BLL6722 PROTEIN"/>
    <property type="match status" value="1"/>
</dbReference>
<gene>
    <name evidence="12" type="ORF">B7H23_00230</name>
</gene>
<comment type="caution">
    <text evidence="12">The sequence shown here is derived from an EMBL/GenBank/DDBJ whole genome shotgun (WGS) entry which is preliminary data.</text>
</comment>
<keyword evidence="7 9" id="KW-0408">Iron</keyword>
<dbReference type="PROSITE" id="PS51007">
    <property type="entry name" value="CYTC"/>
    <property type="match status" value="2"/>
</dbReference>
<dbReference type="RefSeq" id="WP_094075423.1">
    <property type="nucleotide sequence ID" value="NZ_NBYO01000001.1"/>
</dbReference>
<feature type="binding site" description="covalent" evidence="8">
    <location>
        <position position="255"/>
    </location>
    <ligand>
        <name>heme c</name>
        <dbReference type="ChEBI" id="CHEBI:61717"/>
        <label>2</label>
    </ligand>
</feature>
<dbReference type="PIRSF" id="PIRSF000294">
    <property type="entry name" value="Cytochrome-c_peroxidase"/>
    <property type="match status" value="1"/>
</dbReference>
<reference evidence="13" key="1">
    <citation type="journal article" date="2017" name="Int. J. Syst. Evol. Microbiol.">
        <title>Notoacmeibacter marinus gen. nov., sp. nov., isolated from the gut of a limpet and proposal of Notoacmeibacteraceae fam. nov. in the order Rhizobiales of the class Alphaproteobacteria.</title>
        <authorList>
            <person name="Huang Z."/>
            <person name="Guo F."/>
            <person name="Lai Q."/>
        </authorList>
    </citation>
    <scope>NUCLEOTIDE SEQUENCE [LARGE SCALE GENOMIC DNA]</scope>
    <source>
        <strain evidence="13">XMTR2A4</strain>
    </source>
</reference>
<dbReference type="SUPFAM" id="SSF46626">
    <property type="entry name" value="Cytochrome c"/>
    <property type="match status" value="2"/>
</dbReference>
<comment type="cofactor">
    <cofactor evidence="8">
        <name>heme</name>
        <dbReference type="ChEBI" id="CHEBI:30413"/>
    </cofactor>
    <text evidence="8">Binds 2 heme groups.</text>
</comment>
<dbReference type="EMBL" id="NBYO01000001">
    <property type="protein sequence ID" value="OXT01452.1"/>
    <property type="molecule type" value="Genomic_DNA"/>
</dbReference>
<dbReference type="InterPro" id="IPR051395">
    <property type="entry name" value="Cytochrome_c_Peroxidase/MauG"/>
</dbReference>
<evidence type="ECO:0000256" key="1">
    <source>
        <dbReference type="ARBA" id="ARBA00004418"/>
    </source>
</evidence>
<dbReference type="GO" id="GO:0020037">
    <property type="term" value="F:heme binding"/>
    <property type="evidence" value="ECO:0007669"/>
    <property type="project" value="InterPro"/>
</dbReference>
<dbReference type="Proteomes" id="UP000215405">
    <property type="component" value="Unassembled WGS sequence"/>
</dbReference>
<evidence type="ECO:0000256" key="8">
    <source>
        <dbReference type="PIRSR" id="PIRSR000294-1"/>
    </source>
</evidence>
<dbReference type="Gene3D" id="1.10.760.10">
    <property type="entry name" value="Cytochrome c-like domain"/>
    <property type="match status" value="2"/>
</dbReference>
<evidence type="ECO:0000256" key="7">
    <source>
        <dbReference type="ARBA" id="ARBA00023004"/>
    </source>
</evidence>
<evidence type="ECO:0000259" key="11">
    <source>
        <dbReference type="PROSITE" id="PS51007"/>
    </source>
</evidence>
<evidence type="ECO:0000256" key="2">
    <source>
        <dbReference type="ARBA" id="ARBA00022617"/>
    </source>
</evidence>
<feature type="binding site" description="covalent" evidence="8">
    <location>
        <position position="108"/>
    </location>
    <ligand>
        <name>heme c</name>
        <dbReference type="ChEBI" id="CHEBI:61717"/>
        <label>1</label>
    </ligand>
</feature>
<evidence type="ECO:0000256" key="5">
    <source>
        <dbReference type="ARBA" id="ARBA00022764"/>
    </source>
</evidence>
<comment type="subcellular location">
    <subcellularLocation>
        <location evidence="1">Periplasm</location>
    </subcellularLocation>
</comment>
<feature type="binding site" description="covalent" evidence="8">
    <location>
        <position position="105"/>
    </location>
    <ligand>
        <name>heme c</name>
        <dbReference type="ChEBI" id="CHEBI:61717"/>
        <label>1</label>
    </ligand>
</feature>
<feature type="binding site" description="axial binding residue" evidence="9">
    <location>
        <position position="109"/>
    </location>
    <ligand>
        <name>heme c</name>
        <dbReference type="ChEBI" id="CHEBI:61717"/>
        <label>1</label>
    </ligand>
    <ligandPart>
        <name>Fe</name>
        <dbReference type="ChEBI" id="CHEBI:18248"/>
    </ligandPart>
</feature>
<dbReference type="InterPro" id="IPR026259">
    <property type="entry name" value="MauG/Cytc_peroxidase"/>
</dbReference>
<comment type="PTM">
    <text evidence="8">Binds 2 heme groups per subunit.</text>
</comment>
<dbReference type="GO" id="GO:0046872">
    <property type="term" value="F:metal ion binding"/>
    <property type="evidence" value="ECO:0007669"/>
    <property type="project" value="UniProtKB-KW"/>
</dbReference>
<evidence type="ECO:0000256" key="6">
    <source>
        <dbReference type="ARBA" id="ARBA00023002"/>
    </source>
</evidence>